<protein>
    <submittedName>
        <fullName evidence="1">HTH_48 domain-containing protein</fullName>
    </submittedName>
</protein>
<dbReference type="EMBL" id="BMAW01117659">
    <property type="protein sequence ID" value="GFT76176.1"/>
    <property type="molecule type" value="Genomic_DNA"/>
</dbReference>
<gene>
    <name evidence="1" type="primary">X975_08932</name>
    <name evidence="1" type="ORF">NPIL_611071</name>
</gene>
<sequence>MSQQLQVASKLEIRSVNRVLWEKRCNCNVTWCNMFENSRTHIDDTECEGKHSTATNFEIVARVNEYILANRFIPVDKNSNELNISHGY</sequence>
<evidence type="ECO:0000313" key="2">
    <source>
        <dbReference type="Proteomes" id="UP000887013"/>
    </source>
</evidence>
<dbReference type="AlphaFoldDB" id="A0A8X6PNU2"/>
<reference evidence="1" key="1">
    <citation type="submission" date="2020-08" db="EMBL/GenBank/DDBJ databases">
        <title>Multicomponent nature underlies the extraordinary mechanical properties of spider dragline silk.</title>
        <authorList>
            <person name="Kono N."/>
            <person name="Nakamura H."/>
            <person name="Mori M."/>
            <person name="Yoshida Y."/>
            <person name="Ohtoshi R."/>
            <person name="Malay A.D."/>
            <person name="Moran D.A.P."/>
            <person name="Tomita M."/>
            <person name="Numata K."/>
            <person name="Arakawa K."/>
        </authorList>
    </citation>
    <scope>NUCLEOTIDE SEQUENCE</scope>
</reference>
<evidence type="ECO:0000313" key="1">
    <source>
        <dbReference type="EMBL" id="GFT76176.1"/>
    </source>
</evidence>
<proteinExistence type="predicted"/>
<dbReference type="Proteomes" id="UP000887013">
    <property type="component" value="Unassembled WGS sequence"/>
</dbReference>
<name>A0A8X6PNU2_NEPPI</name>
<organism evidence="1 2">
    <name type="scientific">Nephila pilipes</name>
    <name type="common">Giant wood spider</name>
    <name type="synonym">Nephila maculata</name>
    <dbReference type="NCBI Taxonomy" id="299642"/>
    <lineage>
        <taxon>Eukaryota</taxon>
        <taxon>Metazoa</taxon>
        <taxon>Ecdysozoa</taxon>
        <taxon>Arthropoda</taxon>
        <taxon>Chelicerata</taxon>
        <taxon>Arachnida</taxon>
        <taxon>Araneae</taxon>
        <taxon>Araneomorphae</taxon>
        <taxon>Entelegynae</taxon>
        <taxon>Araneoidea</taxon>
        <taxon>Nephilidae</taxon>
        <taxon>Nephila</taxon>
    </lineage>
</organism>
<comment type="caution">
    <text evidence="1">The sequence shown here is derived from an EMBL/GenBank/DDBJ whole genome shotgun (WGS) entry which is preliminary data.</text>
</comment>
<keyword evidence="2" id="KW-1185">Reference proteome</keyword>
<accession>A0A8X6PNU2</accession>